<dbReference type="CDD" id="cd03139">
    <property type="entry name" value="GATase1_PfpI_2"/>
    <property type="match status" value="1"/>
</dbReference>
<organism evidence="2 3">
    <name type="scientific">Methyloceanibacter stevinii</name>
    <dbReference type="NCBI Taxonomy" id="1774970"/>
    <lineage>
        <taxon>Bacteria</taxon>
        <taxon>Pseudomonadati</taxon>
        <taxon>Pseudomonadota</taxon>
        <taxon>Alphaproteobacteria</taxon>
        <taxon>Hyphomicrobiales</taxon>
        <taxon>Hyphomicrobiaceae</taxon>
        <taxon>Methyloceanibacter</taxon>
    </lineage>
</organism>
<reference evidence="2 3" key="1">
    <citation type="journal article" date="2016" name="Environ. Microbiol.">
        <title>New Methyloceanibacter diversity from North Sea sediments includes methanotroph containing solely the soluble methane monooxygenase.</title>
        <authorList>
            <person name="Vekeman B."/>
            <person name="Kerckhof F.M."/>
            <person name="Cremers G."/>
            <person name="de Vos P."/>
            <person name="Vandamme P."/>
            <person name="Boon N."/>
            <person name="Op den Camp H.J."/>
            <person name="Heylen K."/>
        </authorList>
    </citation>
    <scope>NUCLEOTIDE SEQUENCE [LARGE SCALE GENOMIC DNA]</scope>
    <source>
        <strain evidence="2 3">R-67176</strain>
    </source>
</reference>
<dbReference type="STRING" id="1774970.AUC70_08400"/>
<dbReference type="PANTHER" id="PTHR43130:SF14">
    <property type="entry name" value="DJ-1_PFPI DOMAIN-CONTAINING PROTEIN"/>
    <property type="match status" value="1"/>
</dbReference>
<protein>
    <submittedName>
        <fullName evidence="2">Peptidase</fullName>
    </submittedName>
</protein>
<dbReference type="InterPro" id="IPR052158">
    <property type="entry name" value="INH-QAR"/>
</dbReference>
<keyword evidence="3" id="KW-1185">Reference proteome</keyword>
<feature type="domain" description="DJ-1/PfpI" evidence="1">
    <location>
        <begin position="17"/>
        <end position="191"/>
    </location>
</feature>
<evidence type="ECO:0000259" key="1">
    <source>
        <dbReference type="Pfam" id="PF01965"/>
    </source>
</evidence>
<proteinExistence type="predicted"/>
<dbReference type="InterPro" id="IPR029062">
    <property type="entry name" value="Class_I_gatase-like"/>
</dbReference>
<dbReference type="GO" id="GO:0006355">
    <property type="term" value="P:regulation of DNA-templated transcription"/>
    <property type="evidence" value="ECO:0007669"/>
    <property type="project" value="TreeGrafter"/>
</dbReference>
<dbReference type="AlphaFoldDB" id="A0A1E3VM90"/>
<dbReference type="SUPFAM" id="SSF52317">
    <property type="entry name" value="Class I glutamine amidotransferase-like"/>
    <property type="match status" value="1"/>
</dbReference>
<evidence type="ECO:0000313" key="3">
    <source>
        <dbReference type="Proteomes" id="UP000094172"/>
    </source>
</evidence>
<dbReference type="PANTHER" id="PTHR43130">
    <property type="entry name" value="ARAC-FAMILY TRANSCRIPTIONAL REGULATOR"/>
    <property type="match status" value="1"/>
</dbReference>
<name>A0A1E3VM90_9HYPH</name>
<dbReference type="Gene3D" id="3.40.50.880">
    <property type="match status" value="1"/>
</dbReference>
<dbReference type="Proteomes" id="UP000094172">
    <property type="component" value="Unassembled WGS sequence"/>
</dbReference>
<evidence type="ECO:0000313" key="2">
    <source>
        <dbReference type="EMBL" id="ODR94633.1"/>
    </source>
</evidence>
<accession>A0A1E3VM90</accession>
<dbReference type="EMBL" id="LPWE01000012">
    <property type="protein sequence ID" value="ODR94633.1"/>
    <property type="molecule type" value="Genomic_DNA"/>
</dbReference>
<dbReference type="RefSeq" id="WP_069444988.1">
    <property type="nucleotide sequence ID" value="NZ_LPWE01000012.1"/>
</dbReference>
<sequence>MTAHRSYPKTPGFRLGVYVFKDAEIVDFAAPHGVFSVARRLDPELDAFLVSDAMRPVQAQAGLTVIPNYSFNDTPDMNALLIPGGFGTRQEMHNQRLHAFIRSLPEKTLITSVCTGSWIYGAMGLLDGLPATNRKEPDRLEASGAGKVPIDRLAEIAPKAQISRARVVDAGRIVTAGGIASGMEMGFHLLRRAGYPEDFISEVARIMEYAAAYEVYRNDIEYAG</sequence>
<gene>
    <name evidence="2" type="ORF">AUC70_08400</name>
</gene>
<comment type="caution">
    <text evidence="2">The sequence shown here is derived from an EMBL/GenBank/DDBJ whole genome shotgun (WGS) entry which is preliminary data.</text>
</comment>
<dbReference type="InterPro" id="IPR002818">
    <property type="entry name" value="DJ-1/PfpI"/>
</dbReference>
<dbReference type="Pfam" id="PF01965">
    <property type="entry name" value="DJ-1_PfpI"/>
    <property type="match status" value="1"/>
</dbReference>